<evidence type="ECO:0000313" key="2">
    <source>
        <dbReference type="Proteomes" id="UP001501842"/>
    </source>
</evidence>
<reference evidence="1 2" key="1">
    <citation type="journal article" date="2019" name="Int. J. Syst. Evol. Microbiol.">
        <title>The Global Catalogue of Microorganisms (GCM) 10K type strain sequencing project: providing services to taxonomists for standard genome sequencing and annotation.</title>
        <authorList>
            <consortium name="The Broad Institute Genomics Platform"/>
            <consortium name="The Broad Institute Genome Sequencing Center for Infectious Disease"/>
            <person name="Wu L."/>
            <person name="Ma J."/>
        </authorList>
    </citation>
    <scope>NUCLEOTIDE SEQUENCE [LARGE SCALE GENOMIC DNA]</scope>
    <source>
        <strain evidence="1 2">JCM 8201</strain>
    </source>
</reference>
<evidence type="ECO:0008006" key="3">
    <source>
        <dbReference type="Google" id="ProtNLM"/>
    </source>
</evidence>
<dbReference type="RefSeq" id="WP_344451823.1">
    <property type="nucleotide sequence ID" value="NZ_BAAATZ010000013.1"/>
</dbReference>
<sequence length="252" mass="27050">MTTFDGAQRLIDDLQFLHRNMNAFQKLLREGEEQAPGPVDASDSSGQVRVFLDASGTASSIRVSAGWKQRLAPEALAQAVTEASRQAVSERVALWGENLERTDWKGKVDRIGQRIERGLGGEEAGAPPAFQRMRGRSEPRPVNVLAEEMLKLFDRTQNFTAPSAPAEFTGRDRSRRVSLSVAPGAGITGCDIDARWAGGQNATDLTSALKGALEAALAEAAARPAPTSPAEGVDGLLAETLTLLDRLPNTFR</sequence>
<name>A0ABN3UC39_9ACTN</name>
<keyword evidence="2" id="KW-1185">Reference proteome</keyword>
<dbReference type="Gene3D" id="3.30.1310.10">
    <property type="entry name" value="Nucleoid-associated protein YbaB-like domain"/>
    <property type="match status" value="1"/>
</dbReference>
<evidence type="ECO:0000313" key="1">
    <source>
        <dbReference type="EMBL" id="GAA2728854.1"/>
    </source>
</evidence>
<protein>
    <recommendedName>
        <fullName evidence="3">YbaB/EbfC DNA-binding family protein</fullName>
    </recommendedName>
</protein>
<dbReference type="InterPro" id="IPR036894">
    <property type="entry name" value="YbaB-like_sf"/>
</dbReference>
<proteinExistence type="predicted"/>
<dbReference type="Proteomes" id="UP001501842">
    <property type="component" value="Unassembled WGS sequence"/>
</dbReference>
<accession>A0ABN3UC39</accession>
<gene>
    <name evidence="1" type="ORF">GCM10010439_38010</name>
</gene>
<comment type="caution">
    <text evidence="1">The sequence shown here is derived from an EMBL/GenBank/DDBJ whole genome shotgun (WGS) entry which is preliminary data.</text>
</comment>
<organism evidence="1 2">
    <name type="scientific">Actinocorallia aurantiaca</name>
    <dbReference type="NCBI Taxonomy" id="46204"/>
    <lineage>
        <taxon>Bacteria</taxon>
        <taxon>Bacillati</taxon>
        <taxon>Actinomycetota</taxon>
        <taxon>Actinomycetes</taxon>
        <taxon>Streptosporangiales</taxon>
        <taxon>Thermomonosporaceae</taxon>
        <taxon>Actinocorallia</taxon>
    </lineage>
</organism>
<dbReference type="EMBL" id="BAAATZ010000013">
    <property type="protein sequence ID" value="GAA2728854.1"/>
    <property type="molecule type" value="Genomic_DNA"/>
</dbReference>